<reference evidence="13" key="1">
    <citation type="submission" date="2022-06" db="EMBL/GenBank/DDBJ databases">
        <title>Genome Sequence of Candolleomyces eurysporus.</title>
        <authorList>
            <person name="Buettner E."/>
        </authorList>
    </citation>
    <scope>NUCLEOTIDE SEQUENCE</scope>
    <source>
        <strain evidence="13">VTCC 930004</strain>
    </source>
</reference>
<sequence>MNSAGMANPTAATDLNELDPMGLTSHSRSRSHHSIPNPDGAAEPAHEYNPQHEPKDGESQQHLHPQVGSAIPPAPQSLGVGPEGEYAEPTTSERIQENFFLVVTLGLAAVFWFMALVSQAFVTAQQSNATIRTAWFALVLQLLLIIITTVLLLTTYLPPYHIQLSTLASIVIVFGAIAVDNNIFSPHTAAQSAVSAAWLVTVLIDLVWVLYFTSPPQSPLVGIVQGLGPVNALEAKGFGGSAFAFGGRFGGPPGVEGPGAYSTHRQSRALSQHTGPPNVNVELGSIGGGNRHSTALTNNRLSNIPESGQGSMSGVGSGYNRNTQATVGVVGAGAGGPVDESRPRSGWSLGGLVGGRKDKEKARADKESSDLGVGSRQETAQGVPVGPSSGAGSAVGSRPVSQRIVARAEAMYNYHAASDDPGELPFKKGEMLDILDRSGKWWEARRADGRAGIVPSNYLRVVEQY</sequence>
<keyword evidence="3 9" id="KW-0728">SH3 domain</keyword>
<evidence type="ECO:0000259" key="12">
    <source>
        <dbReference type="PROSITE" id="PS50002"/>
    </source>
</evidence>
<dbReference type="Pfam" id="PF00018">
    <property type="entry name" value="SH3_1"/>
    <property type="match status" value="1"/>
</dbReference>
<name>A0A9W8MGZ4_9AGAR</name>
<evidence type="ECO:0000256" key="7">
    <source>
        <dbReference type="ARBA" id="ARBA00023016"/>
    </source>
</evidence>
<evidence type="ECO:0000256" key="10">
    <source>
        <dbReference type="SAM" id="MobiDB-lite"/>
    </source>
</evidence>
<dbReference type="InterPro" id="IPR036028">
    <property type="entry name" value="SH3-like_dom_sf"/>
</dbReference>
<evidence type="ECO:0000313" key="14">
    <source>
        <dbReference type="Proteomes" id="UP001140091"/>
    </source>
</evidence>
<gene>
    <name evidence="13" type="ORF">H1R20_g8887</name>
</gene>
<feature type="transmembrane region" description="Helical" evidence="11">
    <location>
        <begin position="134"/>
        <end position="154"/>
    </location>
</feature>
<comment type="subcellular location">
    <subcellularLocation>
        <location evidence="1">Cell membrane</location>
        <topology evidence="1">Multi-pass membrane protein</topology>
    </subcellularLocation>
</comment>
<feature type="non-terminal residue" evidence="13">
    <location>
        <position position="1"/>
    </location>
</feature>
<dbReference type="Proteomes" id="UP001140091">
    <property type="component" value="Unassembled WGS sequence"/>
</dbReference>
<organism evidence="13 14">
    <name type="scientific">Candolleomyces eurysporus</name>
    <dbReference type="NCBI Taxonomy" id="2828524"/>
    <lineage>
        <taxon>Eukaryota</taxon>
        <taxon>Fungi</taxon>
        <taxon>Dikarya</taxon>
        <taxon>Basidiomycota</taxon>
        <taxon>Agaricomycotina</taxon>
        <taxon>Agaricomycetes</taxon>
        <taxon>Agaricomycetidae</taxon>
        <taxon>Agaricales</taxon>
        <taxon>Agaricineae</taxon>
        <taxon>Psathyrellaceae</taxon>
        <taxon>Candolleomyces</taxon>
    </lineage>
</organism>
<dbReference type="InterPro" id="IPR001452">
    <property type="entry name" value="SH3_domain"/>
</dbReference>
<dbReference type="GO" id="GO:0005886">
    <property type="term" value="C:plasma membrane"/>
    <property type="evidence" value="ECO:0007669"/>
    <property type="project" value="UniProtKB-SubCell"/>
</dbReference>
<feature type="compositionally biased region" description="Polar residues" evidence="10">
    <location>
        <begin position="1"/>
        <end position="13"/>
    </location>
</feature>
<evidence type="ECO:0000313" key="13">
    <source>
        <dbReference type="EMBL" id="KAJ2928209.1"/>
    </source>
</evidence>
<evidence type="ECO:0000256" key="3">
    <source>
        <dbReference type="ARBA" id="ARBA00022443"/>
    </source>
</evidence>
<comment type="caution">
    <text evidence="13">The sequence shown here is derived from an EMBL/GenBank/DDBJ whole genome shotgun (WGS) entry which is preliminary data.</text>
</comment>
<keyword evidence="6 11" id="KW-1133">Transmembrane helix</keyword>
<dbReference type="PRINTS" id="PR00452">
    <property type="entry name" value="SH3DOMAIN"/>
</dbReference>
<dbReference type="CDD" id="cd11855">
    <property type="entry name" value="SH3_Sho1p"/>
    <property type="match status" value="1"/>
</dbReference>
<keyword evidence="4" id="KW-1003">Cell membrane</keyword>
<feature type="compositionally biased region" description="Polar residues" evidence="10">
    <location>
        <begin position="268"/>
        <end position="277"/>
    </location>
</feature>
<protein>
    <recommendedName>
        <fullName evidence="12">SH3 domain-containing protein</fullName>
    </recommendedName>
</protein>
<feature type="transmembrane region" description="Helical" evidence="11">
    <location>
        <begin position="99"/>
        <end position="122"/>
    </location>
</feature>
<evidence type="ECO:0000256" key="6">
    <source>
        <dbReference type="ARBA" id="ARBA00022989"/>
    </source>
</evidence>
<keyword evidence="8 11" id="KW-0472">Membrane</keyword>
<feature type="compositionally biased region" description="Polar residues" evidence="10">
    <location>
        <begin position="291"/>
        <end position="306"/>
    </location>
</feature>
<dbReference type="Gene3D" id="2.30.30.40">
    <property type="entry name" value="SH3 Domains"/>
    <property type="match status" value="1"/>
</dbReference>
<evidence type="ECO:0000256" key="2">
    <source>
        <dbReference type="ARBA" id="ARBA00009739"/>
    </source>
</evidence>
<feature type="region of interest" description="Disordered" evidence="10">
    <location>
        <begin position="1"/>
        <end position="89"/>
    </location>
</feature>
<dbReference type="OrthoDB" id="5983572at2759"/>
<feature type="compositionally biased region" description="Basic and acidic residues" evidence="10">
    <location>
        <begin position="355"/>
        <end position="369"/>
    </location>
</feature>
<keyword evidence="7" id="KW-0346">Stress response</keyword>
<keyword evidence="14" id="KW-1185">Reference proteome</keyword>
<dbReference type="EMBL" id="JANBPK010000935">
    <property type="protein sequence ID" value="KAJ2928209.1"/>
    <property type="molecule type" value="Genomic_DNA"/>
</dbReference>
<feature type="compositionally biased region" description="Low complexity" evidence="10">
    <location>
        <begin position="382"/>
        <end position="397"/>
    </location>
</feature>
<dbReference type="AlphaFoldDB" id="A0A9W8MGZ4"/>
<keyword evidence="5 11" id="KW-0812">Transmembrane</keyword>
<evidence type="ECO:0000256" key="8">
    <source>
        <dbReference type="ARBA" id="ARBA00023136"/>
    </source>
</evidence>
<evidence type="ECO:0000256" key="4">
    <source>
        <dbReference type="ARBA" id="ARBA00022475"/>
    </source>
</evidence>
<evidence type="ECO:0000256" key="5">
    <source>
        <dbReference type="ARBA" id="ARBA00022692"/>
    </source>
</evidence>
<evidence type="ECO:0000256" key="9">
    <source>
        <dbReference type="PROSITE-ProRule" id="PRU00192"/>
    </source>
</evidence>
<dbReference type="PROSITE" id="PS50002">
    <property type="entry name" value="SH3"/>
    <property type="match status" value="1"/>
</dbReference>
<evidence type="ECO:0000256" key="1">
    <source>
        <dbReference type="ARBA" id="ARBA00004651"/>
    </source>
</evidence>
<accession>A0A9W8MGZ4</accession>
<feature type="transmembrane region" description="Helical" evidence="11">
    <location>
        <begin position="160"/>
        <end position="179"/>
    </location>
</feature>
<feature type="compositionally biased region" description="Basic and acidic residues" evidence="10">
    <location>
        <begin position="44"/>
        <end position="61"/>
    </location>
</feature>
<dbReference type="SMART" id="SM00326">
    <property type="entry name" value="SH3"/>
    <property type="match status" value="1"/>
</dbReference>
<feature type="region of interest" description="Disordered" evidence="10">
    <location>
        <begin position="257"/>
        <end position="397"/>
    </location>
</feature>
<proteinExistence type="inferred from homology"/>
<comment type="similarity">
    <text evidence="2">Belongs to the SHO1 family.</text>
</comment>
<feature type="domain" description="SH3" evidence="12">
    <location>
        <begin position="403"/>
        <end position="464"/>
    </location>
</feature>
<dbReference type="SUPFAM" id="SSF50044">
    <property type="entry name" value="SH3-domain"/>
    <property type="match status" value="1"/>
</dbReference>
<feature type="transmembrane region" description="Helical" evidence="11">
    <location>
        <begin position="191"/>
        <end position="211"/>
    </location>
</feature>
<dbReference type="InterPro" id="IPR035522">
    <property type="entry name" value="Sho1_SH3"/>
</dbReference>
<evidence type="ECO:0000256" key="11">
    <source>
        <dbReference type="SAM" id="Phobius"/>
    </source>
</evidence>